<gene>
    <name evidence="7" type="ORF">SAMN05216229_105216</name>
</gene>
<keyword evidence="3 5" id="KW-1133">Transmembrane helix</keyword>
<evidence type="ECO:0000259" key="6">
    <source>
        <dbReference type="Pfam" id="PF04932"/>
    </source>
</evidence>
<dbReference type="PANTHER" id="PTHR37422:SF13">
    <property type="entry name" value="LIPOPOLYSACCHARIDE BIOSYNTHESIS PROTEIN PA4999-RELATED"/>
    <property type="match status" value="1"/>
</dbReference>
<evidence type="ECO:0000256" key="5">
    <source>
        <dbReference type="SAM" id="Phobius"/>
    </source>
</evidence>
<keyword evidence="4 5" id="KW-0472">Membrane</keyword>
<feature type="transmembrane region" description="Helical" evidence="5">
    <location>
        <begin position="212"/>
        <end position="230"/>
    </location>
</feature>
<dbReference type="InterPro" id="IPR007016">
    <property type="entry name" value="O-antigen_ligase-rel_domated"/>
</dbReference>
<keyword evidence="2 5" id="KW-0812">Transmembrane</keyword>
<name>A0A1I5T1K5_9GAMM</name>
<evidence type="ECO:0000256" key="1">
    <source>
        <dbReference type="ARBA" id="ARBA00004141"/>
    </source>
</evidence>
<dbReference type="Proteomes" id="UP000243084">
    <property type="component" value="Unassembled WGS sequence"/>
</dbReference>
<protein>
    <submittedName>
        <fullName evidence="7">O-Antigen ligase</fullName>
    </submittedName>
</protein>
<reference evidence="8" key="1">
    <citation type="submission" date="2016-10" db="EMBL/GenBank/DDBJ databases">
        <authorList>
            <person name="Varghese N."/>
            <person name="Submissions S."/>
        </authorList>
    </citation>
    <scope>NUCLEOTIDE SEQUENCE [LARGE SCALE GENOMIC DNA]</scope>
    <source>
        <strain evidence="8">JCM 18195</strain>
    </source>
</reference>
<keyword evidence="8" id="KW-1185">Reference proteome</keyword>
<feature type="transmembrane region" description="Helical" evidence="5">
    <location>
        <begin position="50"/>
        <end position="69"/>
    </location>
</feature>
<feature type="transmembrane region" description="Helical" evidence="5">
    <location>
        <begin position="335"/>
        <end position="355"/>
    </location>
</feature>
<dbReference type="GO" id="GO:0016874">
    <property type="term" value="F:ligase activity"/>
    <property type="evidence" value="ECO:0007669"/>
    <property type="project" value="UniProtKB-KW"/>
</dbReference>
<feature type="transmembrane region" description="Helical" evidence="5">
    <location>
        <begin position="259"/>
        <end position="275"/>
    </location>
</feature>
<accession>A0A1I5T1K5</accession>
<dbReference type="Pfam" id="PF04932">
    <property type="entry name" value="Wzy_C"/>
    <property type="match status" value="1"/>
</dbReference>
<dbReference type="AlphaFoldDB" id="A0A1I5T1K5"/>
<feature type="transmembrane region" description="Helical" evidence="5">
    <location>
        <begin position="187"/>
        <end position="205"/>
    </location>
</feature>
<dbReference type="PANTHER" id="PTHR37422">
    <property type="entry name" value="TEICHURONIC ACID BIOSYNTHESIS PROTEIN TUAE"/>
    <property type="match status" value="1"/>
</dbReference>
<feature type="transmembrane region" description="Helical" evidence="5">
    <location>
        <begin position="21"/>
        <end position="44"/>
    </location>
</feature>
<dbReference type="GO" id="GO:0016020">
    <property type="term" value="C:membrane"/>
    <property type="evidence" value="ECO:0007669"/>
    <property type="project" value="UniProtKB-SubCell"/>
</dbReference>
<feature type="transmembrane region" description="Helical" evidence="5">
    <location>
        <begin position="81"/>
        <end position="99"/>
    </location>
</feature>
<evidence type="ECO:0000256" key="3">
    <source>
        <dbReference type="ARBA" id="ARBA00022989"/>
    </source>
</evidence>
<sequence length="427" mass="47768">MAGFLERNAVDKMDRLDVAPGWVKGLLLLMGLGLFTQLAGLILNNDGSRYATQVYLLLLLPSLGLLVWMRGAVNLWKQLPAILLLLLMGWALLVAGLHEGSERSFGYWSKVMLFLLLYVFALACLARSERRLVWIVLAALVVAVLLAWLTLYYQYGVLDRPLQYPQVRRYRLHELGWHGYADLDHPIIAGLYYGVFAILLTWLFVRFKVNAWQSAVLALSMAGLLVYVLLTFSRGAWFSLLAGGFVLLLLFPNTKSRSLLGIGIFLLGLALYVFWPEVQSERAIGVSSRDVIWAEWLVRVNDFWLGGVGAGVIFDFTFPGGFKVTSAHSLYLQLWYQYGIVGILLFVALLISLLWKGWCCRAQPLARLGLALLVFAMVAMVSEVHSIFLRPSPFWVVFWLPVGILLGVQKPVPGHSSEPLAPPAKAD</sequence>
<evidence type="ECO:0000313" key="7">
    <source>
        <dbReference type="EMBL" id="SFP76721.1"/>
    </source>
</evidence>
<feature type="transmembrane region" description="Helical" evidence="5">
    <location>
        <begin position="132"/>
        <end position="155"/>
    </location>
</feature>
<evidence type="ECO:0000313" key="8">
    <source>
        <dbReference type="Proteomes" id="UP000243084"/>
    </source>
</evidence>
<feature type="transmembrane region" description="Helical" evidence="5">
    <location>
        <begin position="105"/>
        <end position="125"/>
    </location>
</feature>
<dbReference type="EMBL" id="FOXM01000005">
    <property type="protein sequence ID" value="SFP76721.1"/>
    <property type="molecule type" value="Genomic_DNA"/>
</dbReference>
<keyword evidence="7" id="KW-0436">Ligase</keyword>
<feature type="transmembrane region" description="Helical" evidence="5">
    <location>
        <begin position="367"/>
        <end position="388"/>
    </location>
</feature>
<dbReference type="InterPro" id="IPR051533">
    <property type="entry name" value="WaaL-like"/>
</dbReference>
<proteinExistence type="predicted"/>
<organism evidence="7 8">
    <name type="scientific">Geopseudomonas sagittaria</name>
    <dbReference type="NCBI Taxonomy" id="1135990"/>
    <lineage>
        <taxon>Bacteria</taxon>
        <taxon>Pseudomonadati</taxon>
        <taxon>Pseudomonadota</taxon>
        <taxon>Gammaproteobacteria</taxon>
        <taxon>Pseudomonadales</taxon>
        <taxon>Pseudomonadaceae</taxon>
        <taxon>Geopseudomonas</taxon>
    </lineage>
</organism>
<feature type="domain" description="O-antigen ligase-related" evidence="6">
    <location>
        <begin position="220"/>
        <end position="347"/>
    </location>
</feature>
<evidence type="ECO:0000256" key="4">
    <source>
        <dbReference type="ARBA" id="ARBA00023136"/>
    </source>
</evidence>
<comment type="subcellular location">
    <subcellularLocation>
        <location evidence="1">Membrane</location>
        <topology evidence="1">Multi-pass membrane protein</topology>
    </subcellularLocation>
</comment>
<evidence type="ECO:0000256" key="2">
    <source>
        <dbReference type="ARBA" id="ARBA00022692"/>
    </source>
</evidence>